<dbReference type="GO" id="GO:0009103">
    <property type="term" value="P:lipopolysaccharide biosynthetic process"/>
    <property type="evidence" value="ECO:0007669"/>
    <property type="project" value="TreeGrafter"/>
</dbReference>
<feature type="region of interest" description="Disordered" evidence="2">
    <location>
        <begin position="349"/>
        <end position="374"/>
    </location>
</feature>
<evidence type="ECO:0000256" key="1">
    <source>
        <dbReference type="ARBA" id="ARBA00022679"/>
    </source>
</evidence>
<evidence type="ECO:0000259" key="3">
    <source>
        <dbReference type="Pfam" id="PF00534"/>
    </source>
</evidence>
<protein>
    <submittedName>
        <fullName evidence="5">Glycosyl transferase, group 1</fullName>
    </submittedName>
</protein>
<dbReference type="PANTHER" id="PTHR46401">
    <property type="entry name" value="GLYCOSYLTRANSFERASE WBBK-RELATED"/>
    <property type="match status" value="1"/>
</dbReference>
<gene>
    <name evidence="5" type="ORF">D187_000835</name>
</gene>
<dbReference type="Proteomes" id="UP000011682">
    <property type="component" value="Unassembled WGS sequence"/>
</dbReference>
<dbReference type="Pfam" id="PF00534">
    <property type="entry name" value="Glycos_transf_1"/>
    <property type="match status" value="1"/>
</dbReference>
<dbReference type="GO" id="GO:0016757">
    <property type="term" value="F:glycosyltransferase activity"/>
    <property type="evidence" value="ECO:0007669"/>
    <property type="project" value="InterPro"/>
</dbReference>
<dbReference type="AlphaFoldDB" id="S9QVK2"/>
<evidence type="ECO:0000313" key="6">
    <source>
        <dbReference type="Proteomes" id="UP000011682"/>
    </source>
</evidence>
<dbReference type="Pfam" id="PF13439">
    <property type="entry name" value="Glyco_transf_4"/>
    <property type="match status" value="1"/>
</dbReference>
<keyword evidence="1 5" id="KW-0808">Transferase</keyword>
<dbReference type="EMBL" id="ANAH02000001">
    <property type="protein sequence ID" value="EPX65409.1"/>
    <property type="molecule type" value="Genomic_DNA"/>
</dbReference>
<keyword evidence="6" id="KW-1185">Reference proteome</keyword>
<dbReference type="PANTHER" id="PTHR46401:SF2">
    <property type="entry name" value="GLYCOSYLTRANSFERASE WBBK-RELATED"/>
    <property type="match status" value="1"/>
</dbReference>
<dbReference type="Gene3D" id="3.40.50.2000">
    <property type="entry name" value="Glycogen Phosphorylase B"/>
    <property type="match status" value="2"/>
</dbReference>
<evidence type="ECO:0000259" key="4">
    <source>
        <dbReference type="Pfam" id="PF13439"/>
    </source>
</evidence>
<organism evidence="5 6">
    <name type="scientific">Cystobacter fuscus (strain ATCC 25194 / DSM 2262 / NBRC 100088 / M29)</name>
    <dbReference type="NCBI Taxonomy" id="1242864"/>
    <lineage>
        <taxon>Bacteria</taxon>
        <taxon>Pseudomonadati</taxon>
        <taxon>Myxococcota</taxon>
        <taxon>Myxococcia</taxon>
        <taxon>Myxococcales</taxon>
        <taxon>Cystobacterineae</taxon>
        <taxon>Archangiaceae</taxon>
        <taxon>Cystobacter</taxon>
    </lineage>
</organism>
<proteinExistence type="predicted"/>
<dbReference type="InterPro" id="IPR028098">
    <property type="entry name" value="Glyco_trans_4-like_N"/>
</dbReference>
<dbReference type="RefSeq" id="WP_020917764.1">
    <property type="nucleotide sequence ID" value="NZ_ANAH02000001.1"/>
</dbReference>
<evidence type="ECO:0000313" key="5">
    <source>
        <dbReference type="EMBL" id="EPX65409.1"/>
    </source>
</evidence>
<sequence length="374" mass="40733">MRHVLMSTQSSRGEWTCALELSRALGERGLKVTLATLGAPLTLAQWAEARDVPGLRVEQSVWRSEDMPDAWDDVAEAGAWLLELEARYLPDVVHLNGYCHGALPWKRKPLVVGHACPLARARREPRYLAEVTRGLRAAGHVVAPSHALLESLELQAGPLSSTSVIPPARRHVDFPPSAVREPFLFTLGAPGDEARNLEVLEAVTPRLAWPVLVAGSREHPAGGLVRSRALHLLGELPRAALAERLGRASLFVLSSREEPSGLAALGAALAGCALVLSDIPSLREMWEDAAVFVSPEDTEMWGRALRRLVSEPVLRGRMSTLARTRALEFSPERMADAYVALYGRMGEVSQRSPPSQPQLARAKAGADWGRSRVL</sequence>
<comment type="caution">
    <text evidence="5">The sequence shown here is derived from an EMBL/GenBank/DDBJ whole genome shotgun (WGS) entry which is preliminary data.</text>
</comment>
<name>S9QVK2_CYSF2</name>
<feature type="domain" description="Glycosyl transferase family 1" evidence="3">
    <location>
        <begin position="229"/>
        <end position="323"/>
    </location>
</feature>
<dbReference type="InterPro" id="IPR001296">
    <property type="entry name" value="Glyco_trans_1"/>
</dbReference>
<reference evidence="5" key="1">
    <citation type="submission" date="2013-05" db="EMBL/GenBank/DDBJ databases">
        <title>Genome assembly of Cystobacter fuscus DSM 2262.</title>
        <authorList>
            <person name="Sharma G."/>
            <person name="Khatri I."/>
            <person name="Kaur C."/>
            <person name="Mayilraj S."/>
            <person name="Subramanian S."/>
        </authorList>
    </citation>
    <scope>NUCLEOTIDE SEQUENCE [LARGE SCALE GENOMIC DNA]</scope>
    <source>
        <strain evidence="5">DSM 2262</strain>
    </source>
</reference>
<evidence type="ECO:0000256" key="2">
    <source>
        <dbReference type="SAM" id="MobiDB-lite"/>
    </source>
</evidence>
<dbReference type="eggNOG" id="COG0438">
    <property type="taxonomic scope" value="Bacteria"/>
</dbReference>
<accession>S9QVK2</accession>
<feature type="domain" description="Glycosyltransferase subfamily 4-like N-terminal" evidence="4">
    <location>
        <begin position="16"/>
        <end position="167"/>
    </location>
</feature>
<dbReference type="CDD" id="cd03801">
    <property type="entry name" value="GT4_PimA-like"/>
    <property type="match status" value="1"/>
</dbReference>
<dbReference type="SUPFAM" id="SSF53756">
    <property type="entry name" value="UDP-Glycosyltransferase/glycogen phosphorylase"/>
    <property type="match status" value="1"/>
</dbReference>